<dbReference type="GO" id="GO:0003924">
    <property type="term" value="F:GTPase activity"/>
    <property type="evidence" value="ECO:0007669"/>
    <property type="project" value="UniProtKB-UniRule"/>
</dbReference>
<comment type="caution">
    <text evidence="12">The sequence shown here is derived from an EMBL/GenBank/DDBJ whole genome shotgun (WGS) entry which is preliminary data.</text>
</comment>
<dbReference type="GO" id="GO:0001664">
    <property type="term" value="F:G protein-coupled receptor binding"/>
    <property type="evidence" value="ECO:0007669"/>
    <property type="project" value="TreeGrafter"/>
</dbReference>
<sequence>MPFKCWRRTKDSDRKASKEIDKSITRWMKNYKKSIKLLLLGAGESGKTTIIKQMKILHIKGFSDEERKEKVIEIRINLLEAIKELTANMIYLDPPITVADSSNQKFVDFINSVSTPEECSFSEQFYDSLQKVWTDEGVQQCFQRCNEYAIMDSAKYFLDQIDTIRRNDYIPSDADILRCRRRTSDIQKIEFEVKVPLKYGGGAQSFWLFIILSIINFSRMFDVGGQRGERRKWIQVFDGITAVLFLVACSGFDTRIREDNQTNRLQEALKLFEEVWSSRFLRDSGFILFLNKQDILREKVENGADLSNYFTDYTTYKSDENEKDALYEYKKARAFIRDKFIAVTKKKPDHRKFSTGDYIYFDNYEEIKKRECFWHYTIATDTDNIKKVFNDVHTMIILWNLNKISPT</sequence>
<evidence type="ECO:0000256" key="9">
    <source>
        <dbReference type="PIRSR" id="PIRSR601019-1"/>
    </source>
</evidence>
<dbReference type="PANTHER" id="PTHR10218">
    <property type="entry name" value="GTP-BINDING PROTEIN ALPHA SUBUNIT"/>
    <property type="match status" value="1"/>
</dbReference>
<feature type="binding site" evidence="9">
    <location>
        <begin position="177"/>
        <end position="183"/>
    </location>
    <ligand>
        <name>GTP</name>
        <dbReference type="ChEBI" id="CHEBI:37565"/>
    </ligand>
</feature>
<evidence type="ECO:0000256" key="3">
    <source>
        <dbReference type="ARBA" id="ARBA00011356"/>
    </source>
</evidence>
<feature type="binding site" evidence="10">
    <location>
        <position position="183"/>
    </location>
    <ligand>
        <name>Mg(2+)</name>
        <dbReference type="ChEBI" id="CHEBI:18420"/>
    </ligand>
</feature>
<evidence type="ECO:0000256" key="11">
    <source>
        <dbReference type="RuleBase" id="RU369121"/>
    </source>
</evidence>
<keyword evidence="5 9" id="KW-0547">Nucleotide-binding</keyword>
<evidence type="ECO:0000256" key="4">
    <source>
        <dbReference type="ARBA" id="ARBA00022723"/>
    </source>
</evidence>
<keyword evidence="11" id="KW-1003">Cell membrane</keyword>
<proteinExistence type="inferred from homology"/>
<accession>A0A443SAJ7</accession>
<dbReference type="AlphaFoldDB" id="A0A443SAJ7"/>
<keyword evidence="13" id="KW-1185">Reference proteome</keyword>
<keyword evidence="7 9" id="KW-0342">GTP-binding</keyword>
<dbReference type="GO" id="GO:0046872">
    <property type="term" value="F:metal ion binding"/>
    <property type="evidence" value="ECO:0007669"/>
    <property type="project" value="UniProtKB-UniRule"/>
</dbReference>
<dbReference type="PROSITE" id="PS51882">
    <property type="entry name" value="G_ALPHA"/>
    <property type="match status" value="1"/>
</dbReference>
<dbReference type="GO" id="GO:0005525">
    <property type="term" value="F:GTP binding"/>
    <property type="evidence" value="ECO:0007669"/>
    <property type="project" value="UniProtKB-UniRule"/>
</dbReference>
<dbReference type="SUPFAM" id="SSF47895">
    <property type="entry name" value="Transducin (alpha subunit), insertion domain"/>
    <property type="match status" value="1"/>
</dbReference>
<comment type="subcellular location">
    <subcellularLocation>
        <location evidence="11">Cell membrane</location>
    </subcellularLocation>
</comment>
<evidence type="ECO:0000256" key="5">
    <source>
        <dbReference type="ARBA" id="ARBA00022741"/>
    </source>
</evidence>
<gene>
    <name evidence="12" type="ORF">B4U80_03865</name>
</gene>
<feature type="binding site" evidence="9">
    <location>
        <begin position="44"/>
        <end position="49"/>
    </location>
    <ligand>
        <name>GTP</name>
        <dbReference type="ChEBI" id="CHEBI:37565"/>
    </ligand>
</feature>
<dbReference type="CDD" id="cd00066">
    <property type="entry name" value="G-alpha"/>
    <property type="match status" value="1"/>
</dbReference>
<dbReference type="InterPro" id="IPR011025">
    <property type="entry name" value="GproteinA_insert"/>
</dbReference>
<dbReference type="Pfam" id="PF00503">
    <property type="entry name" value="G-alpha"/>
    <property type="match status" value="1"/>
</dbReference>
<comment type="subunit">
    <text evidence="3 11">G proteins are composed of 3 units; alpha, beta and gamma. The alpha chain contains the guanine nucleotide binding site.</text>
</comment>
<dbReference type="SUPFAM" id="SSF52540">
    <property type="entry name" value="P-loop containing nucleoside triphosphate hydrolases"/>
    <property type="match status" value="1"/>
</dbReference>
<dbReference type="VEuPathDB" id="VectorBase:LDEU007504"/>
<feature type="binding site" evidence="10">
    <location>
        <position position="48"/>
    </location>
    <ligand>
        <name>Mg(2+)</name>
        <dbReference type="ChEBI" id="CHEBI:18420"/>
    </ligand>
</feature>
<dbReference type="PRINTS" id="PR00443">
    <property type="entry name" value="GPROTEINAS"/>
</dbReference>
<dbReference type="STRING" id="299467.A0A443SAJ7"/>
<dbReference type="InterPro" id="IPR001019">
    <property type="entry name" value="Gprotein_alpha_su"/>
</dbReference>
<reference evidence="12 13" key="1">
    <citation type="journal article" date="2018" name="Gigascience">
        <title>Genomes of trombidid mites reveal novel predicted allergens and laterally-transferred genes associated with secondary metabolism.</title>
        <authorList>
            <person name="Dong X."/>
            <person name="Chaisiri K."/>
            <person name="Xia D."/>
            <person name="Armstrong S.D."/>
            <person name="Fang Y."/>
            <person name="Donnelly M.J."/>
            <person name="Kadowaki T."/>
            <person name="McGarry J.W."/>
            <person name="Darby A.C."/>
            <person name="Makepeace B.L."/>
        </authorList>
    </citation>
    <scope>NUCLEOTIDE SEQUENCE [LARGE SCALE GENOMIC DNA]</scope>
    <source>
        <strain evidence="12">UoL-UT</strain>
    </source>
</reference>
<feature type="binding site" evidence="9">
    <location>
        <begin position="152"/>
        <end position="153"/>
    </location>
    <ligand>
        <name>GTP</name>
        <dbReference type="ChEBI" id="CHEBI:37565"/>
    </ligand>
</feature>
<dbReference type="InterPro" id="IPR027417">
    <property type="entry name" value="P-loop_NTPase"/>
</dbReference>
<keyword evidence="6 10" id="KW-0460">Magnesium</keyword>
<evidence type="ECO:0000256" key="1">
    <source>
        <dbReference type="ARBA" id="ARBA00003069"/>
    </source>
</evidence>
<comment type="function">
    <text evidence="11">Guanine nucleotide-binding proteins (G proteins) function as transducers in numerous signaling pathways controlled by G protein-coupled receptors (GPCRs).</text>
</comment>
<dbReference type="GO" id="GO:0005737">
    <property type="term" value="C:cytoplasm"/>
    <property type="evidence" value="ECO:0007669"/>
    <property type="project" value="TreeGrafter"/>
</dbReference>
<organism evidence="12 13">
    <name type="scientific">Leptotrombidium deliense</name>
    <dbReference type="NCBI Taxonomy" id="299467"/>
    <lineage>
        <taxon>Eukaryota</taxon>
        <taxon>Metazoa</taxon>
        <taxon>Ecdysozoa</taxon>
        <taxon>Arthropoda</taxon>
        <taxon>Chelicerata</taxon>
        <taxon>Arachnida</taxon>
        <taxon>Acari</taxon>
        <taxon>Acariformes</taxon>
        <taxon>Trombidiformes</taxon>
        <taxon>Prostigmata</taxon>
        <taxon>Anystina</taxon>
        <taxon>Parasitengona</taxon>
        <taxon>Trombiculoidea</taxon>
        <taxon>Trombiculidae</taxon>
        <taxon>Leptotrombidium</taxon>
    </lineage>
</organism>
<keyword evidence="11" id="KW-0472">Membrane</keyword>
<feature type="binding site" evidence="9">
    <location>
        <begin position="291"/>
        <end position="294"/>
    </location>
    <ligand>
        <name>GTP</name>
        <dbReference type="ChEBI" id="CHEBI:37565"/>
    </ligand>
</feature>
<dbReference type="PANTHER" id="PTHR10218:SF367">
    <property type="entry name" value="GUANINE NUCLEOTIDE-BINDING PROTEIN G(F) SUBUNIT ALPHA"/>
    <property type="match status" value="1"/>
</dbReference>
<dbReference type="EMBL" id="NCKV01004752">
    <property type="protein sequence ID" value="RWS24537.1"/>
    <property type="molecule type" value="Genomic_DNA"/>
</dbReference>
<protein>
    <recommendedName>
        <fullName evidence="11">Guanine nucleotide-binding protein G(s) subunit alpha</fullName>
    </recommendedName>
    <alternativeName>
        <fullName evidence="11">Adenylate cyclase-stimulating G alpha protein</fullName>
    </alternativeName>
</protein>
<evidence type="ECO:0000256" key="7">
    <source>
        <dbReference type="ARBA" id="ARBA00023134"/>
    </source>
</evidence>
<dbReference type="Gene3D" id="3.40.50.300">
    <property type="entry name" value="P-loop containing nucleotide triphosphate hydrolases"/>
    <property type="match status" value="1"/>
</dbReference>
<dbReference type="Gene3D" id="1.10.400.10">
    <property type="entry name" value="GI Alpha 1, domain 2-like"/>
    <property type="match status" value="1"/>
</dbReference>
<name>A0A443SAJ7_9ACAR</name>
<dbReference type="FunFam" id="1.10.400.10:FF:000010">
    <property type="entry name" value="Guanine nucleotide-binding protein alpha-13 subunit"/>
    <property type="match status" value="1"/>
</dbReference>
<dbReference type="GO" id="GO:0005834">
    <property type="term" value="C:heterotrimeric G-protein complex"/>
    <property type="evidence" value="ECO:0007669"/>
    <property type="project" value="UniProtKB-UniRule"/>
</dbReference>
<dbReference type="OrthoDB" id="5817230at2759"/>
<feature type="binding site" evidence="9">
    <location>
        <position position="379"/>
    </location>
    <ligand>
        <name>GTP</name>
        <dbReference type="ChEBI" id="CHEBI:37565"/>
    </ligand>
</feature>
<dbReference type="SMART" id="SM00275">
    <property type="entry name" value="G_alpha"/>
    <property type="match status" value="1"/>
</dbReference>
<feature type="binding site" evidence="9">
    <location>
        <begin position="222"/>
        <end position="226"/>
    </location>
    <ligand>
        <name>GTP</name>
        <dbReference type="ChEBI" id="CHEBI:37565"/>
    </ligand>
</feature>
<dbReference type="PRINTS" id="PR00318">
    <property type="entry name" value="GPROTEINA"/>
</dbReference>
<keyword evidence="8 11" id="KW-0807">Transducer</keyword>
<evidence type="ECO:0000313" key="13">
    <source>
        <dbReference type="Proteomes" id="UP000288716"/>
    </source>
</evidence>
<evidence type="ECO:0000256" key="2">
    <source>
        <dbReference type="ARBA" id="ARBA00007172"/>
    </source>
</evidence>
<comment type="function">
    <text evidence="1">Guanine nucleotide-binding proteins (G proteins) are involved as modulators or transducers in various transmembrane signaling systems.</text>
</comment>
<dbReference type="GO" id="GO:0007606">
    <property type="term" value="P:sensory perception of chemical stimulus"/>
    <property type="evidence" value="ECO:0007669"/>
    <property type="project" value="TreeGrafter"/>
</dbReference>
<comment type="similarity">
    <text evidence="2 11">Belongs to the G-alpha family. G(s) subfamily.</text>
</comment>
<dbReference type="Proteomes" id="UP000288716">
    <property type="component" value="Unassembled WGS sequence"/>
</dbReference>
<evidence type="ECO:0000256" key="10">
    <source>
        <dbReference type="PIRSR" id="PIRSR601019-2"/>
    </source>
</evidence>
<evidence type="ECO:0000313" key="12">
    <source>
        <dbReference type="EMBL" id="RWS24537.1"/>
    </source>
</evidence>
<evidence type="ECO:0000256" key="6">
    <source>
        <dbReference type="ARBA" id="ARBA00022842"/>
    </source>
</evidence>
<dbReference type="GO" id="GO:0007191">
    <property type="term" value="P:adenylate cyclase-activating dopamine receptor signaling pathway"/>
    <property type="evidence" value="ECO:0007669"/>
    <property type="project" value="TreeGrafter"/>
</dbReference>
<dbReference type="GO" id="GO:0031683">
    <property type="term" value="F:G-protein beta/gamma-subunit complex binding"/>
    <property type="evidence" value="ECO:0007669"/>
    <property type="project" value="UniProtKB-UniRule"/>
</dbReference>
<keyword evidence="4 10" id="KW-0479">Metal-binding</keyword>
<dbReference type="InterPro" id="IPR000367">
    <property type="entry name" value="Gprotein_alpha_S"/>
</dbReference>
<evidence type="ECO:0000256" key="8">
    <source>
        <dbReference type="ARBA" id="ARBA00023224"/>
    </source>
</evidence>